<proteinExistence type="predicted"/>
<keyword evidence="3" id="KW-1185">Reference proteome</keyword>
<evidence type="ECO:0000313" key="2">
    <source>
        <dbReference type="EMBL" id="CAI5447597.1"/>
    </source>
</evidence>
<evidence type="ECO:0000313" key="3">
    <source>
        <dbReference type="Proteomes" id="UP001152747"/>
    </source>
</evidence>
<dbReference type="EMBL" id="CANHGI010000004">
    <property type="protein sequence ID" value="CAI5447597.1"/>
    <property type="molecule type" value="Genomic_DNA"/>
</dbReference>
<evidence type="ECO:0000256" key="1">
    <source>
        <dbReference type="SAM" id="MobiDB-lite"/>
    </source>
</evidence>
<organism evidence="2 3">
    <name type="scientific">Caenorhabditis angaria</name>
    <dbReference type="NCBI Taxonomy" id="860376"/>
    <lineage>
        <taxon>Eukaryota</taxon>
        <taxon>Metazoa</taxon>
        <taxon>Ecdysozoa</taxon>
        <taxon>Nematoda</taxon>
        <taxon>Chromadorea</taxon>
        <taxon>Rhabditida</taxon>
        <taxon>Rhabditina</taxon>
        <taxon>Rhabditomorpha</taxon>
        <taxon>Rhabditoidea</taxon>
        <taxon>Rhabditidae</taxon>
        <taxon>Peloderinae</taxon>
        <taxon>Caenorhabditis</taxon>
    </lineage>
</organism>
<reference evidence="2" key="1">
    <citation type="submission" date="2022-11" db="EMBL/GenBank/DDBJ databases">
        <authorList>
            <person name="Kikuchi T."/>
        </authorList>
    </citation>
    <scope>NUCLEOTIDE SEQUENCE</scope>
    <source>
        <strain evidence="2">PS1010</strain>
    </source>
</reference>
<feature type="region of interest" description="Disordered" evidence="1">
    <location>
        <begin position="623"/>
        <end position="648"/>
    </location>
</feature>
<dbReference type="AlphaFoldDB" id="A0A9P1IQM5"/>
<protein>
    <submittedName>
        <fullName evidence="2">Uncharacterized protein</fullName>
    </submittedName>
</protein>
<sequence length="648" mass="76629">MDNDSQWTVDKVMSCLKWILHGESFDQISFKDFHIKKTDKFKDIQKIRQIIEFVSRKYGRKIEVYGTIDEILRDVLRISDIPEIHRLPLGGLTTEQILETEICCSSYLAQEDNEFYAKNDVFILLNRFIKEYEYSNIARCFIDKWFALFVSEKLEENKDVHEFVTKDILECITESFYQPIDRGILDFQITIEHFQGFREFWPKDNKFFDEVFIKKLKNKARNMPMATNQQFYKETFFEIVTILSRCPEVFRIYGEFLKPNLKIEEIKIFTNFPVARCFEMYTNGRKLMFTTEIEYAIRLSIARKGRVLEEGFLSCGIREDRKMGIVLAISYETVENVMKVLGLSIEKDINIIHLPMTRNFDGISYPVLSQYSTHCKYSEDCFREIQSYLCSWLRVFQFITSHNFDRLVKWIEDLNGLFAYRNMSYFIECWKIDEIIRRAKKELNCLKTRTNSYKIPVKESYTDFEVIQEAGKLIGKASEEEIIGLGMVLNEYKKMLKVEDSLTIRHIWSVYCNLMTIKLYQKSQKIVQMFQLIDHDNCTDLTVEQIMSHVQFAIHQENFFCEDGQMPSTSTADQITTTTTNSNRTIKIKSINFVKDGNEMTVTITKDAKSQPTCILKRKIELIPEKNTENEESEMKKSVKNVEEEKRK</sequence>
<name>A0A9P1IQM5_9PELO</name>
<comment type="caution">
    <text evidence="2">The sequence shown here is derived from an EMBL/GenBank/DDBJ whole genome shotgun (WGS) entry which is preliminary data.</text>
</comment>
<accession>A0A9P1IQM5</accession>
<dbReference type="Proteomes" id="UP001152747">
    <property type="component" value="Unassembled WGS sequence"/>
</dbReference>
<gene>
    <name evidence="2" type="ORF">CAMP_LOCUS10234</name>
</gene>